<dbReference type="Pfam" id="PF00069">
    <property type="entry name" value="Pkinase"/>
    <property type="match status" value="1"/>
</dbReference>
<gene>
    <name evidence="9" type="ORF">SAMN05444354_101238</name>
</gene>
<evidence type="ECO:0000256" key="3">
    <source>
        <dbReference type="ARBA" id="ARBA00022777"/>
    </source>
</evidence>
<dbReference type="GO" id="GO:0004674">
    <property type="term" value="F:protein serine/threonine kinase activity"/>
    <property type="evidence" value="ECO:0007669"/>
    <property type="project" value="UniProtKB-KW"/>
</dbReference>
<reference evidence="10" key="1">
    <citation type="submission" date="2016-10" db="EMBL/GenBank/DDBJ databases">
        <authorList>
            <person name="Varghese N."/>
            <person name="Submissions S."/>
        </authorList>
    </citation>
    <scope>NUCLEOTIDE SEQUENCE [LARGE SCALE GENOMIC DNA]</scope>
    <source>
        <strain evidence="10">DSM 17044</strain>
    </source>
</reference>
<dbReference type="OrthoDB" id="9801841at2"/>
<accession>A0A1H7G482</accession>
<evidence type="ECO:0000256" key="2">
    <source>
        <dbReference type="ARBA" id="ARBA00022741"/>
    </source>
</evidence>
<dbReference type="InterPro" id="IPR011009">
    <property type="entry name" value="Kinase-like_dom_sf"/>
</dbReference>
<dbReference type="SMART" id="SM00028">
    <property type="entry name" value="TPR"/>
    <property type="match status" value="6"/>
</dbReference>
<feature type="repeat" description="TPR" evidence="5">
    <location>
        <begin position="762"/>
        <end position="795"/>
    </location>
</feature>
<keyword evidence="1" id="KW-0808">Transferase</keyword>
<dbReference type="InterPro" id="IPR008271">
    <property type="entry name" value="Ser/Thr_kinase_AS"/>
</dbReference>
<evidence type="ECO:0000256" key="4">
    <source>
        <dbReference type="ARBA" id="ARBA00022840"/>
    </source>
</evidence>
<evidence type="ECO:0000256" key="1">
    <source>
        <dbReference type="ARBA" id="ARBA00022679"/>
    </source>
</evidence>
<feature type="region of interest" description="Disordered" evidence="7">
    <location>
        <begin position="1"/>
        <end position="30"/>
    </location>
</feature>
<evidence type="ECO:0000313" key="9">
    <source>
        <dbReference type="EMBL" id="SEK30535.1"/>
    </source>
</evidence>
<keyword evidence="9" id="KW-0723">Serine/threonine-protein kinase</keyword>
<keyword evidence="3 9" id="KW-0418">Kinase</keyword>
<dbReference type="InterPro" id="IPR017441">
    <property type="entry name" value="Protein_kinase_ATP_BS"/>
</dbReference>
<keyword evidence="2 6" id="KW-0547">Nucleotide-binding</keyword>
<name>A0A1H7G482_STIAU</name>
<feature type="repeat" description="TPR" evidence="5">
    <location>
        <begin position="636"/>
        <end position="669"/>
    </location>
</feature>
<dbReference type="Gene3D" id="1.25.40.10">
    <property type="entry name" value="Tetratricopeptide repeat domain"/>
    <property type="match status" value="2"/>
</dbReference>
<dbReference type="Pfam" id="PF13424">
    <property type="entry name" value="TPR_12"/>
    <property type="match status" value="2"/>
</dbReference>
<dbReference type="Gene3D" id="3.30.200.20">
    <property type="entry name" value="Phosphorylase Kinase, domain 1"/>
    <property type="match status" value="1"/>
</dbReference>
<dbReference type="PROSITE" id="PS00108">
    <property type="entry name" value="PROTEIN_KINASE_ST"/>
    <property type="match status" value="1"/>
</dbReference>
<dbReference type="PROSITE" id="PS50011">
    <property type="entry name" value="PROTEIN_KINASE_DOM"/>
    <property type="match status" value="1"/>
</dbReference>
<feature type="binding site" evidence="6">
    <location>
        <position position="70"/>
    </location>
    <ligand>
        <name>ATP</name>
        <dbReference type="ChEBI" id="CHEBI:30616"/>
    </ligand>
</feature>
<dbReference type="InterPro" id="IPR011990">
    <property type="entry name" value="TPR-like_helical_dom_sf"/>
</dbReference>
<dbReference type="RefSeq" id="WP_075004532.1">
    <property type="nucleotide sequence ID" value="NZ_FOAP01000001.1"/>
</dbReference>
<feature type="region of interest" description="Disordered" evidence="7">
    <location>
        <begin position="885"/>
        <end position="911"/>
    </location>
</feature>
<dbReference type="PROSITE" id="PS50005">
    <property type="entry name" value="TPR"/>
    <property type="match status" value="2"/>
</dbReference>
<evidence type="ECO:0000256" key="7">
    <source>
        <dbReference type="SAM" id="MobiDB-lite"/>
    </source>
</evidence>
<dbReference type="GO" id="GO:0005524">
    <property type="term" value="F:ATP binding"/>
    <property type="evidence" value="ECO:0007669"/>
    <property type="project" value="UniProtKB-UniRule"/>
</dbReference>
<dbReference type="SUPFAM" id="SSF48452">
    <property type="entry name" value="TPR-like"/>
    <property type="match status" value="3"/>
</dbReference>
<organism evidence="9 10">
    <name type="scientific">Stigmatella aurantiaca</name>
    <dbReference type="NCBI Taxonomy" id="41"/>
    <lineage>
        <taxon>Bacteria</taxon>
        <taxon>Pseudomonadati</taxon>
        <taxon>Myxococcota</taxon>
        <taxon>Myxococcia</taxon>
        <taxon>Myxococcales</taxon>
        <taxon>Cystobacterineae</taxon>
        <taxon>Archangiaceae</taxon>
        <taxon>Stigmatella</taxon>
    </lineage>
</organism>
<evidence type="ECO:0000313" key="10">
    <source>
        <dbReference type="Proteomes" id="UP000182719"/>
    </source>
</evidence>
<keyword evidence="4 6" id="KW-0067">ATP-binding</keyword>
<feature type="domain" description="Protein kinase" evidence="8">
    <location>
        <begin position="41"/>
        <end position="343"/>
    </location>
</feature>
<evidence type="ECO:0000259" key="8">
    <source>
        <dbReference type="PROSITE" id="PS50011"/>
    </source>
</evidence>
<dbReference type="PANTHER" id="PTHR43289:SF34">
    <property type="entry name" value="SERINE_THREONINE-PROTEIN KINASE YBDM-RELATED"/>
    <property type="match status" value="1"/>
</dbReference>
<keyword evidence="5" id="KW-0802">TPR repeat</keyword>
<dbReference type="InterPro" id="IPR000719">
    <property type="entry name" value="Prot_kinase_dom"/>
</dbReference>
<evidence type="ECO:0000256" key="5">
    <source>
        <dbReference type="PROSITE-ProRule" id="PRU00339"/>
    </source>
</evidence>
<dbReference type="Proteomes" id="UP000182719">
    <property type="component" value="Unassembled WGS sequence"/>
</dbReference>
<dbReference type="InterPro" id="IPR019734">
    <property type="entry name" value="TPR_rpt"/>
</dbReference>
<evidence type="ECO:0000256" key="6">
    <source>
        <dbReference type="PROSITE-ProRule" id="PRU10141"/>
    </source>
</evidence>
<proteinExistence type="predicted"/>
<dbReference type="PROSITE" id="PS00107">
    <property type="entry name" value="PROTEIN_KINASE_ATP"/>
    <property type="match status" value="1"/>
</dbReference>
<dbReference type="AlphaFoldDB" id="A0A1H7G482"/>
<dbReference type="CDD" id="cd14014">
    <property type="entry name" value="STKc_PknB_like"/>
    <property type="match status" value="1"/>
</dbReference>
<dbReference type="PANTHER" id="PTHR43289">
    <property type="entry name" value="MITOGEN-ACTIVATED PROTEIN KINASE KINASE KINASE 20-RELATED"/>
    <property type="match status" value="1"/>
</dbReference>
<protein>
    <submittedName>
        <fullName evidence="9">Serine/threonine protein kinase</fullName>
    </submittedName>
</protein>
<dbReference type="Gene3D" id="1.10.510.10">
    <property type="entry name" value="Transferase(Phosphotransferase) domain 1"/>
    <property type="match status" value="1"/>
</dbReference>
<dbReference type="EMBL" id="FOAP01000001">
    <property type="protein sequence ID" value="SEK30535.1"/>
    <property type="molecule type" value="Genomic_DNA"/>
</dbReference>
<keyword evidence="10" id="KW-1185">Reference proteome</keyword>
<sequence length="911" mass="99421">MAGPPTDGRTGKSSVKPRRPVSDESSRFSKALEQGTRIDRYVLLKAVGQGGMGTVYAAYDPELDRKVALKLLRPDKEGEEGSEGRARLLREAQAMARISHPNVITVHDVGTFGSQVFITLEFIQGQTLREWLRRQKHPWQQILQKFLEAGQGLVAAHRAGLVHRDFKPANVLISDSGRVYVTDFGLARLAEAAGQEEASFEADAAFEELSGGVLSSALTSAGVIVGTPQYMPPEQYLGNAGDARLDQFSFCASLYWALYGKRPFQPQQMAAVAAEVSQSLQAPGAQELRRKWPPGTIVQEPPRDARVPSWVRRAVLRGLSLGPEDRFASMEDLLTALSQHQRRGRRRRVLAAVGAAAVAGAGVALYVQQRGEQCTGSEPLMASVWGPAARQKLEAAFAATDKPFAPESARKVVQVLEGYAQGWTRMHTEACVATRIQGTQTEALLSLRMVCLDRRKRDFRALVGLLTEADAKVVERSVDAAAALPSLQACQDIESLTEQTPLPEDPARRATIERLGEQLSHIKALQDAGRYQPALKLARSIEPEVVATTYLPLQAELRYHLGWLLQQSGDAEAGLRELERAFDEAESSRSDRTRLEVLIKLIFTLADNGQPEQARRWGEVAVAVLHRLGGEPSLAGDLMGNLGSVALMQGRYQEATGYFEKARALRRDPLGTEDPKQAKVSYGLGLAALRQGEHARAIQMLGEALQQTQSAKGAQHPEMGSRHVMLATAYREGGDAAKALPHAEAALKLRKVALGADHPAVADALDELGECLLGLQRYEEAMEAFRKAVDIKGEKLGADHPDLSYSYDGMGKTLLARGQAAEAIAYLKQALAYENTEPEALAETGFRLAQALWETGKAPQSAREEALRARQGYAKLEKSQQVAQIDAWLQARKEPPAPPAPPPRPGRRPKR</sequence>
<dbReference type="SUPFAM" id="SSF56112">
    <property type="entry name" value="Protein kinase-like (PK-like)"/>
    <property type="match status" value="1"/>
</dbReference>